<dbReference type="InterPro" id="IPR024596">
    <property type="entry name" value="RNApol_su_b/EpuA"/>
</dbReference>
<dbReference type="AlphaFoldDB" id="A0A2R5HFD9"/>
<dbReference type="Pfam" id="PF11772">
    <property type="entry name" value="EpuA"/>
    <property type="match status" value="1"/>
</dbReference>
<name>A0A2R5HFD9_9LACT</name>
<evidence type="ECO:0008006" key="3">
    <source>
        <dbReference type="Google" id="ProtNLM"/>
    </source>
</evidence>
<dbReference type="Proteomes" id="UP000245021">
    <property type="component" value="Unassembled WGS sequence"/>
</dbReference>
<sequence>MFKKTVKILGMRISLLLLVVILLILAAAGGLMLGYGILGGGNPGRVFTPGLWRDVMNKLNP</sequence>
<proteinExistence type="predicted"/>
<evidence type="ECO:0000313" key="2">
    <source>
        <dbReference type="Proteomes" id="UP000245021"/>
    </source>
</evidence>
<keyword evidence="2" id="KW-1185">Reference proteome</keyword>
<dbReference type="EMBL" id="BFFO01000005">
    <property type="protein sequence ID" value="GBG96783.1"/>
    <property type="molecule type" value="Genomic_DNA"/>
</dbReference>
<gene>
    <name evidence="1" type="ORF">NtB2_00907</name>
</gene>
<comment type="caution">
    <text evidence="1">The sequence shown here is derived from an EMBL/GenBank/DDBJ whole genome shotgun (WGS) entry which is preliminary data.</text>
</comment>
<protein>
    <recommendedName>
        <fullName evidence="3">DNA-directed RNA polymerase subunit beta</fullName>
    </recommendedName>
</protein>
<reference evidence="1 2" key="1">
    <citation type="journal article" date="2018" name="Genome Announc.">
        <title>Draft Genome Sequence of Lactococcus sp. Strain NtB2 (JCM 32569), Isolated from the Gut of the Higher Termite Nasutitermes takasagoensis.</title>
        <authorList>
            <person name="Noda S."/>
            <person name="Aihara C."/>
            <person name="Yuki M."/>
            <person name="Ohkuma M."/>
        </authorList>
    </citation>
    <scope>NUCLEOTIDE SEQUENCE [LARGE SCALE GENOMIC DNA]</scope>
    <source>
        <strain evidence="1 2">NtB2</strain>
    </source>
</reference>
<organism evidence="1 2">
    <name type="scientific">Lactococcus termiticola</name>
    <dbReference type="NCBI Taxonomy" id="2169526"/>
    <lineage>
        <taxon>Bacteria</taxon>
        <taxon>Bacillati</taxon>
        <taxon>Bacillota</taxon>
        <taxon>Bacilli</taxon>
        <taxon>Lactobacillales</taxon>
        <taxon>Streptococcaceae</taxon>
        <taxon>Lactococcus</taxon>
    </lineage>
</organism>
<dbReference type="RefSeq" id="WP_109245755.1">
    <property type="nucleotide sequence ID" value="NZ_BFFO01000005.1"/>
</dbReference>
<evidence type="ECO:0000313" key="1">
    <source>
        <dbReference type="EMBL" id="GBG96783.1"/>
    </source>
</evidence>
<accession>A0A2R5HFD9</accession>